<accession>A0A7S3NHV6</accession>
<sequence>MRRPRGVDELRLFDWNDTPWLSFVGPARCPFIKNKSFKQRDECSKLCALDAVTYLVPLHSESGEPMNRPRPILVHGAPLGPNQRGLSPFIHENELFLSFSVEPHAILSVKIAVNDTLAHAKLASVATNDELWRDIRALDGGCLTRIPILASTPAIRISDSEFLTLVRTQLELGCLRFYEHYAVTFEARPPFRLIRRSTRPLPLAARSFAPARTNECRPNDAYRVRSGRAKSAAGLSILHDVNSSGNISILISYSAGSDWRYRSLVFSWNDFDTHLQPLPPNDSVLQPCTNMSLRQPAPECLVQAKFASECAASRNQQRRYEFLGLGIDNINNELSPPADLYRPFFSSSKIIQQQQKKQEALEEE</sequence>
<dbReference type="EMBL" id="HBIJ01002902">
    <property type="protein sequence ID" value="CAE0361265.1"/>
    <property type="molecule type" value="Transcribed_RNA"/>
</dbReference>
<reference evidence="1" key="1">
    <citation type="submission" date="2021-01" db="EMBL/GenBank/DDBJ databases">
        <authorList>
            <person name="Corre E."/>
            <person name="Pelletier E."/>
            <person name="Niang G."/>
            <person name="Scheremetjew M."/>
            <person name="Finn R."/>
            <person name="Kale V."/>
            <person name="Holt S."/>
            <person name="Cochrane G."/>
            <person name="Meng A."/>
            <person name="Brown T."/>
            <person name="Cohen L."/>
        </authorList>
    </citation>
    <scope>NUCLEOTIDE SEQUENCE</scope>
    <source>
        <strain evidence="1">CCMP1510</strain>
    </source>
</reference>
<organism evidence="1">
    <name type="scientific">Aureoumbra lagunensis</name>
    <dbReference type="NCBI Taxonomy" id="44058"/>
    <lineage>
        <taxon>Eukaryota</taxon>
        <taxon>Sar</taxon>
        <taxon>Stramenopiles</taxon>
        <taxon>Ochrophyta</taxon>
        <taxon>Pelagophyceae</taxon>
        <taxon>Pelagomonadales</taxon>
        <taxon>Aureoumbra</taxon>
    </lineage>
</organism>
<protein>
    <submittedName>
        <fullName evidence="1">Uncharacterized protein</fullName>
    </submittedName>
</protein>
<evidence type="ECO:0000313" key="1">
    <source>
        <dbReference type="EMBL" id="CAE0361265.1"/>
    </source>
</evidence>
<name>A0A7S3NHV6_9STRA</name>
<proteinExistence type="predicted"/>
<gene>
    <name evidence="1" type="ORF">ALAG00032_LOCUS1998</name>
</gene>
<dbReference type="AlphaFoldDB" id="A0A7S3NHV6"/>